<keyword evidence="4" id="KW-1185">Reference proteome</keyword>
<keyword evidence="2" id="KW-0472">Membrane</keyword>
<reference evidence="3 4" key="1">
    <citation type="submission" date="2016-05" db="EMBL/GenBank/DDBJ databases">
        <title>A degradative enzymes factory behind the ericoid mycorrhizal symbiosis.</title>
        <authorList>
            <consortium name="DOE Joint Genome Institute"/>
            <person name="Martino E."/>
            <person name="Morin E."/>
            <person name="Grelet G."/>
            <person name="Kuo A."/>
            <person name="Kohler A."/>
            <person name="Daghino S."/>
            <person name="Barry K."/>
            <person name="Choi C."/>
            <person name="Cichocki N."/>
            <person name="Clum A."/>
            <person name="Copeland A."/>
            <person name="Hainaut M."/>
            <person name="Haridas S."/>
            <person name="Labutti K."/>
            <person name="Lindquist E."/>
            <person name="Lipzen A."/>
            <person name="Khouja H.-R."/>
            <person name="Murat C."/>
            <person name="Ohm R."/>
            <person name="Olson A."/>
            <person name="Spatafora J."/>
            <person name="Veneault-Fourrey C."/>
            <person name="Henrissat B."/>
            <person name="Grigoriev I."/>
            <person name="Martin F."/>
            <person name="Perotto S."/>
        </authorList>
    </citation>
    <scope>NUCLEOTIDE SEQUENCE [LARGE SCALE GENOMIC DNA]</scope>
    <source>
        <strain evidence="3 4">UAMH 7357</strain>
    </source>
</reference>
<evidence type="ECO:0000313" key="4">
    <source>
        <dbReference type="Proteomes" id="UP000235672"/>
    </source>
</evidence>
<protein>
    <submittedName>
        <fullName evidence="3">Uncharacterized protein</fullName>
    </submittedName>
</protein>
<keyword evidence="2" id="KW-1133">Transmembrane helix</keyword>
<dbReference type="AlphaFoldDB" id="A0A2J6PF26"/>
<feature type="transmembrane region" description="Helical" evidence="2">
    <location>
        <begin position="217"/>
        <end position="234"/>
    </location>
</feature>
<feature type="region of interest" description="Disordered" evidence="1">
    <location>
        <begin position="1"/>
        <end position="30"/>
    </location>
</feature>
<evidence type="ECO:0000256" key="1">
    <source>
        <dbReference type="SAM" id="MobiDB-lite"/>
    </source>
</evidence>
<dbReference type="EMBL" id="KZ613547">
    <property type="protein sequence ID" value="PMD12614.1"/>
    <property type="molecule type" value="Genomic_DNA"/>
</dbReference>
<accession>A0A2J6PF26</accession>
<gene>
    <name evidence="3" type="ORF">NA56DRAFT_713016</name>
</gene>
<dbReference type="Proteomes" id="UP000235672">
    <property type="component" value="Unassembled WGS sequence"/>
</dbReference>
<keyword evidence="2" id="KW-0812">Transmembrane</keyword>
<feature type="compositionally biased region" description="Basic and acidic residues" evidence="1">
    <location>
        <begin position="12"/>
        <end position="25"/>
    </location>
</feature>
<organism evidence="3 4">
    <name type="scientific">Hyaloscypha hepaticicola</name>
    <dbReference type="NCBI Taxonomy" id="2082293"/>
    <lineage>
        <taxon>Eukaryota</taxon>
        <taxon>Fungi</taxon>
        <taxon>Dikarya</taxon>
        <taxon>Ascomycota</taxon>
        <taxon>Pezizomycotina</taxon>
        <taxon>Leotiomycetes</taxon>
        <taxon>Helotiales</taxon>
        <taxon>Hyaloscyphaceae</taxon>
        <taxon>Hyaloscypha</taxon>
    </lineage>
</organism>
<evidence type="ECO:0000313" key="3">
    <source>
        <dbReference type="EMBL" id="PMD12614.1"/>
    </source>
</evidence>
<sequence length="262" mass="29498">MEGEEGEEREEREERGKSLRSEEKKEKRRDHHKWILQVCHSEVEDGDGDGAGPVGGTAFCLMLNDTDTGAQLNTTQHNTTQRVYPETAVGPLIRDKGSMLEKFEMFCLSTAAKGEKGKVHALTQSAPFTFLQPNLPPFHPSTFPPFHLSSSAPRRPRPLLPTLLLLSAVCPLRRLSDNTQETRDFNCLPILPRGCSSALRSAASQLTRRPRHAPLQLFGYLFLSLFALQFPFPFPFPFYSFSLFSIQHLMDRPTLVPTPDFS</sequence>
<feature type="compositionally biased region" description="Acidic residues" evidence="1">
    <location>
        <begin position="1"/>
        <end position="11"/>
    </location>
</feature>
<proteinExistence type="predicted"/>
<evidence type="ECO:0000256" key="2">
    <source>
        <dbReference type="SAM" id="Phobius"/>
    </source>
</evidence>
<name>A0A2J6PF26_9HELO</name>